<name>C0INJ0_9BACT</name>
<dbReference type="GO" id="GO:0046872">
    <property type="term" value="F:metal ion binding"/>
    <property type="evidence" value="ECO:0007669"/>
    <property type="project" value="UniProtKB-KW"/>
</dbReference>
<dbReference type="EMBL" id="EU408352">
    <property type="protein sequence ID" value="ACN58876.1"/>
    <property type="molecule type" value="Genomic_DNA"/>
</dbReference>
<sequence>MDVFPKKTEPGTLSRTCTPALRDIGNPVKNNLKHAPAAAHLPSDLSDALLVGRVWRAGDINGPCVVVVRNGEVFDITAQVGTVSDLLDREDAAAFARSAPGEPLGRVEALIDNALANDAASPAPRLLAPCDVQALKACGVTFAVSLLERVIEEQAGGDASRADALRSALLQDIGADLSAIKPGSPEAEKLKQQFIERGAWSQYMEVGIGPYAEVFSKSQPMSAVGFGADVGLHPESKWNNPEPEIVLAVNSRAETVGATLGNDVNLRDIEGRSALLLGKAKDNNGSCGVGPFIRLFDAGFTIDTVRNAELRMLIEGAEDGFTLDGESFMREISRDPLDLVSQTCGPHHQYPDGFMLFLGTMFSPIKDRGAPGAGFTHKLGDRVSISSPSLGTLVNHVQLSDAITPWTFGVRALYRNLAQRGLL</sequence>
<comment type="similarity">
    <text evidence="1">Belongs to the FAH family.</text>
</comment>
<dbReference type="AlphaFoldDB" id="C0INJ0"/>
<gene>
    <name evidence="3" type="ORF">AKSOIL_0261</name>
</gene>
<proteinExistence type="inferred from homology"/>
<dbReference type="GO" id="GO:0003824">
    <property type="term" value="F:catalytic activity"/>
    <property type="evidence" value="ECO:0007669"/>
    <property type="project" value="InterPro"/>
</dbReference>
<dbReference type="InterPro" id="IPR051121">
    <property type="entry name" value="FAH"/>
</dbReference>
<dbReference type="PANTHER" id="PTHR42796">
    <property type="entry name" value="FUMARYLACETOACETATE HYDROLASE DOMAIN-CONTAINING PROTEIN 2A-RELATED"/>
    <property type="match status" value="1"/>
</dbReference>
<organism evidence="3">
    <name type="scientific">uncultured bacterium BLR13</name>
    <dbReference type="NCBI Taxonomy" id="506515"/>
    <lineage>
        <taxon>Bacteria</taxon>
        <taxon>environmental samples</taxon>
    </lineage>
</organism>
<dbReference type="InterPro" id="IPR036663">
    <property type="entry name" value="Fumarylacetoacetase_C_sf"/>
</dbReference>
<evidence type="ECO:0000256" key="2">
    <source>
        <dbReference type="ARBA" id="ARBA00022723"/>
    </source>
</evidence>
<dbReference type="SUPFAM" id="SSF56529">
    <property type="entry name" value="FAH"/>
    <property type="match status" value="1"/>
</dbReference>
<dbReference type="Gene3D" id="3.90.850.10">
    <property type="entry name" value="Fumarylacetoacetase-like, C-terminal domain"/>
    <property type="match status" value="1"/>
</dbReference>
<protein>
    <recommendedName>
        <fullName evidence="4">Fumarylacetoacetate hydrolase family protein</fullName>
    </recommendedName>
</protein>
<evidence type="ECO:0000313" key="3">
    <source>
        <dbReference type="EMBL" id="ACN58876.1"/>
    </source>
</evidence>
<keyword evidence="2" id="KW-0479">Metal-binding</keyword>
<evidence type="ECO:0008006" key="4">
    <source>
        <dbReference type="Google" id="ProtNLM"/>
    </source>
</evidence>
<reference evidence="3" key="1">
    <citation type="journal article" date="2009" name="ISME J.">
        <title>Functional metagenomics reveals diverse beta-lactamases in a remote Alaskan soil.</title>
        <authorList>
            <person name="Allen H.K."/>
            <person name="Moe L.A."/>
            <person name="Rodbumrer J."/>
            <person name="Gaarder A."/>
            <person name="Handelsman J."/>
        </authorList>
    </citation>
    <scope>NUCLEOTIDE SEQUENCE</scope>
</reference>
<dbReference type="PANTHER" id="PTHR42796:SF7">
    <property type="entry name" value="2-DEHYDRO-3-DEOXY-D-ARABINONATE DEHYDRATASE"/>
    <property type="match status" value="1"/>
</dbReference>
<accession>C0INJ0</accession>
<evidence type="ECO:0000256" key="1">
    <source>
        <dbReference type="ARBA" id="ARBA00010211"/>
    </source>
</evidence>